<evidence type="ECO:0000313" key="5">
    <source>
        <dbReference type="Proteomes" id="UP001281761"/>
    </source>
</evidence>
<name>A0ABQ9XVX7_9EUKA</name>
<dbReference type="InterPro" id="IPR036812">
    <property type="entry name" value="NAD(P)_OxRdtase_dom_sf"/>
</dbReference>
<dbReference type="Proteomes" id="UP001281761">
    <property type="component" value="Unassembled WGS sequence"/>
</dbReference>
<dbReference type="InterPro" id="IPR050235">
    <property type="entry name" value="CK1_Ser-Thr_kinase"/>
</dbReference>
<dbReference type="SUPFAM" id="SSF56112">
    <property type="entry name" value="Protein kinase-like (PK-like)"/>
    <property type="match status" value="1"/>
</dbReference>
<dbReference type="Gene3D" id="3.20.20.100">
    <property type="entry name" value="NADP-dependent oxidoreductase domain"/>
    <property type="match status" value="1"/>
</dbReference>
<dbReference type="PANTHER" id="PTHR11909">
    <property type="entry name" value="CASEIN KINASE-RELATED"/>
    <property type="match status" value="1"/>
</dbReference>
<dbReference type="InterPro" id="IPR008271">
    <property type="entry name" value="Ser/Thr_kinase_AS"/>
</dbReference>
<accession>A0ABQ9XVX7</accession>
<dbReference type="InterPro" id="IPR000719">
    <property type="entry name" value="Prot_kinase_dom"/>
</dbReference>
<proteinExistence type="predicted"/>
<dbReference type="Pfam" id="PF00069">
    <property type="entry name" value="Pkinase"/>
    <property type="match status" value="1"/>
</dbReference>
<dbReference type="EMBL" id="JARBJD010000065">
    <property type="protein sequence ID" value="KAK2955627.1"/>
    <property type="molecule type" value="Genomic_DNA"/>
</dbReference>
<evidence type="ECO:0000313" key="4">
    <source>
        <dbReference type="EMBL" id="KAK2955627.1"/>
    </source>
</evidence>
<dbReference type="InterPro" id="IPR011009">
    <property type="entry name" value="Kinase-like_dom_sf"/>
</dbReference>
<feature type="domain" description="Protein kinase" evidence="3">
    <location>
        <begin position="6"/>
        <end position="279"/>
    </location>
</feature>
<dbReference type="PROSITE" id="PS00108">
    <property type="entry name" value="PROTEIN_KINASE_ST"/>
    <property type="match status" value="1"/>
</dbReference>
<evidence type="ECO:0000256" key="2">
    <source>
        <dbReference type="SAM" id="MobiDB-lite"/>
    </source>
</evidence>
<evidence type="ECO:0000259" key="3">
    <source>
        <dbReference type="PROSITE" id="PS50011"/>
    </source>
</evidence>
<dbReference type="SUPFAM" id="SSF51430">
    <property type="entry name" value="NAD(P)-linked oxidoreductase"/>
    <property type="match status" value="1"/>
</dbReference>
<protein>
    <recommendedName>
        <fullName evidence="1">non-specific serine/threonine protein kinase</fullName>
        <ecNumber evidence="1">2.7.11.1</ecNumber>
    </recommendedName>
</protein>
<dbReference type="SMART" id="SM00220">
    <property type="entry name" value="S_TKc"/>
    <property type="match status" value="1"/>
</dbReference>
<sequence>MHFPGWNVVRRLGSGAHASVFVVRRDLMGTIESETTHQAQEDIVFKVSLDERTDFFIEREKKILAFLPHSHHLPTYIPLEIEYQRSIIALQLFGRSISRQILSAIDEFHENGFIHCDVKSNNILFKEADPTFSVVLIDFGFSIPSTESKQKTTSITLHLPQQFPKTRYTSVSVHEDQLPTTRDDIWGYDWKGEKTTSFFESISRMVVPSPPDLKYPNVVPIPGSKNQERILENLGGGKVKLSDEDFKRLEEGLNAREIAGHRGIEETQHKSFGDNWSKK</sequence>
<dbReference type="PROSITE" id="PS50011">
    <property type="entry name" value="PROTEIN_KINASE_DOM"/>
    <property type="match status" value="1"/>
</dbReference>
<reference evidence="4 5" key="1">
    <citation type="journal article" date="2022" name="bioRxiv">
        <title>Genomics of Preaxostyla Flagellates Illuminates Evolutionary Transitions and the Path Towards Mitochondrial Loss.</title>
        <authorList>
            <person name="Novak L.V.F."/>
            <person name="Treitli S.C."/>
            <person name="Pyrih J."/>
            <person name="Halakuc P."/>
            <person name="Pipaliya S.V."/>
            <person name="Vacek V."/>
            <person name="Brzon O."/>
            <person name="Soukal P."/>
            <person name="Eme L."/>
            <person name="Dacks J.B."/>
            <person name="Karnkowska A."/>
            <person name="Elias M."/>
            <person name="Hampl V."/>
        </authorList>
    </citation>
    <scope>NUCLEOTIDE SEQUENCE [LARGE SCALE GENOMIC DNA]</scope>
    <source>
        <strain evidence="4">NAU3</strain>
        <tissue evidence="4">Gut</tissue>
    </source>
</reference>
<keyword evidence="5" id="KW-1185">Reference proteome</keyword>
<evidence type="ECO:0000256" key="1">
    <source>
        <dbReference type="ARBA" id="ARBA00012513"/>
    </source>
</evidence>
<feature type="region of interest" description="Disordered" evidence="2">
    <location>
        <begin position="260"/>
        <end position="279"/>
    </location>
</feature>
<dbReference type="Gene3D" id="1.10.510.10">
    <property type="entry name" value="Transferase(Phosphotransferase) domain 1"/>
    <property type="match status" value="1"/>
</dbReference>
<comment type="caution">
    <text evidence="4">The sequence shown here is derived from an EMBL/GenBank/DDBJ whole genome shotgun (WGS) entry which is preliminary data.</text>
</comment>
<organism evidence="4 5">
    <name type="scientific">Blattamonas nauphoetae</name>
    <dbReference type="NCBI Taxonomy" id="2049346"/>
    <lineage>
        <taxon>Eukaryota</taxon>
        <taxon>Metamonada</taxon>
        <taxon>Preaxostyla</taxon>
        <taxon>Oxymonadida</taxon>
        <taxon>Blattamonas</taxon>
    </lineage>
</organism>
<dbReference type="EC" id="2.7.11.1" evidence="1"/>
<gene>
    <name evidence="4" type="ORF">BLNAU_9486</name>
</gene>